<dbReference type="EMBL" id="SPPV01000025">
    <property type="protein sequence ID" value="TFU49018.1"/>
    <property type="molecule type" value="Genomic_DNA"/>
</dbReference>
<protein>
    <submittedName>
        <fullName evidence="2">SGNH/GDSL hydrolase family protein</fullName>
    </submittedName>
</protein>
<dbReference type="InterPro" id="IPR013830">
    <property type="entry name" value="SGNH_hydro"/>
</dbReference>
<dbReference type="Proteomes" id="UP000298073">
    <property type="component" value="Unassembled WGS sequence"/>
</dbReference>
<dbReference type="PANTHER" id="PTHR30383">
    <property type="entry name" value="THIOESTERASE 1/PROTEASE 1/LYSOPHOSPHOLIPASE L1"/>
    <property type="match status" value="1"/>
</dbReference>
<accession>A0A7K3MMM8</accession>
<dbReference type="GO" id="GO:0004622">
    <property type="term" value="F:phosphatidylcholine lysophospholipase activity"/>
    <property type="evidence" value="ECO:0007669"/>
    <property type="project" value="TreeGrafter"/>
</dbReference>
<dbReference type="InterPro" id="IPR051532">
    <property type="entry name" value="Ester_Hydrolysis_Enzymes"/>
</dbReference>
<evidence type="ECO:0000313" key="3">
    <source>
        <dbReference type="Proteomes" id="UP000298073"/>
    </source>
</evidence>
<keyword evidence="2" id="KW-0378">Hydrolase</keyword>
<gene>
    <name evidence="2" type="ORF">E4T97_12165</name>
</gene>
<dbReference type="Pfam" id="PF13472">
    <property type="entry name" value="Lipase_GDSL_2"/>
    <property type="match status" value="2"/>
</dbReference>
<evidence type="ECO:0000313" key="2">
    <source>
        <dbReference type="EMBL" id="TFU49018.1"/>
    </source>
</evidence>
<sequence length="683" mass="76944">MKMIKIRQLGTVLAGMALMTVLPCAYGQSRADLDKIAASQGGASPLVYTTADKEIPLIQPGGYYNEKECTVRKGLPNFYSKIKKGQEVTVAFIGGSITQGEYCYRLQTTRYMENAFSNARFKWINAGVSGTGTDLGAFRIREQVLQYKPDLIFIEFAVNGGYPDGMEGMLRKIIKENPHTDICLIYTVYTNQITTYQKGDIPQVIKGLEDIAAHYQLPSIHLGMEAATLEKAGKLLWKGNKEVAAGKILFSNDGIHPVAEGGNLYASAIARGLEKIRKGNGALQAHRLPEPLIGSEWEEAEMYIPSQIASFDRSWKEVNTSENPSLKKFAGWFDTVMTGSKEGASFSFGFEGDMLGLFDIGGPEVGQVEVLVDGKFVQLKEVGTKGFHLYEANDRIGNYTLNRFNSWCNNRYRGQYDVIKLDKGVHQVTVRISSEKADKKKILGSKQWEDITAHPEKYDQSVIYLGRILLRGKPVPCERVKGVPKLAQQLKWDQKMRRYEKADSVNPPTKDLILFVGSSTMENWKSLADDFPGKPVLNRGVSGTKTIDLINYKDRLISPYQPKQIFVYEGDNDIGYKWTPDEILAQIKRLFFILRKEKPEAELVFISIKPSVRRLKDKKRIEQTNALIKEFVEQQTNAAYADIYTPMFTADGELFPEHYREDGLHLTAEGYAVWKKVISKYIK</sequence>
<dbReference type="CDD" id="cd00229">
    <property type="entry name" value="SGNH_hydrolase"/>
    <property type="match status" value="1"/>
</dbReference>
<dbReference type="Gene3D" id="3.40.50.1110">
    <property type="entry name" value="SGNH hydrolase"/>
    <property type="match status" value="2"/>
</dbReference>
<dbReference type="PANTHER" id="PTHR30383:SF28">
    <property type="entry name" value="LIPASE_ACYLHYDROLASE"/>
    <property type="match status" value="1"/>
</dbReference>
<evidence type="ECO:0000259" key="1">
    <source>
        <dbReference type="Pfam" id="PF13472"/>
    </source>
</evidence>
<organism evidence="2 3">
    <name type="scientific">Bacteroides acidifaciens</name>
    <dbReference type="NCBI Taxonomy" id="85831"/>
    <lineage>
        <taxon>Bacteria</taxon>
        <taxon>Pseudomonadati</taxon>
        <taxon>Bacteroidota</taxon>
        <taxon>Bacteroidia</taxon>
        <taxon>Bacteroidales</taxon>
        <taxon>Bacteroidaceae</taxon>
        <taxon>Bacteroides</taxon>
    </lineage>
</organism>
<dbReference type="OrthoDB" id="9805821at2"/>
<dbReference type="SUPFAM" id="SSF52266">
    <property type="entry name" value="SGNH hydrolase"/>
    <property type="match status" value="2"/>
</dbReference>
<feature type="domain" description="SGNH hydrolase-type esterase" evidence="1">
    <location>
        <begin position="524"/>
        <end position="673"/>
    </location>
</feature>
<reference evidence="2 3" key="1">
    <citation type="submission" date="2019-03" db="EMBL/GenBank/DDBJ databases">
        <title>Diversity of the mouse oral microbiome.</title>
        <authorList>
            <person name="Joseph S."/>
            <person name="Aduse-Opoku J."/>
            <person name="Curtis M."/>
            <person name="Wade W."/>
            <person name="Hashim A."/>
        </authorList>
    </citation>
    <scope>NUCLEOTIDE SEQUENCE [LARGE SCALE GENOMIC DNA]</scope>
    <source>
        <strain evidence="2 3">P2318</strain>
    </source>
</reference>
<dbReference type="RefSeq" id="WP_135038189.1">
    <property type="nucleotide sequence ID" value="NZ_CAQAWP010000011.1"/>
</dbReference>
<comment type="caution">
    <text evidence="2">The sequence shown here is derived from an EMBL/GenBank/DDBJ whole genome shotgun (WGS) entry which is preliminary data.</text>
</comment>
<dbReference type="InterPro" id="IPR036514">
    <property type="entry name" value="SGNH_hydro_sf"/>
</dbReference>
<dbReference type="AlphaFoldDB" id="A0A7K3MMM8"/>
<feature type="domain" description="SGNH hydrolase-type esterase" evidence="1">
    <location>
        <begin position="92"/>
        <end position="261"/>
    </location>
</feature>
<name>A0A7K3MMM8_9BACE</name>
<proteinExistence type="predicted"/>